<dbReference type="GO" id="GO:0016874">
    <property type="term" value="F:ligase activity"/>
    <property type="evidence" value="ECO:0007669"/>
    <property type="project" value="UniProtKB-UniRule"/>
</dbReference>
<dbReference type="PROSITE" id="PS51160">
    <property type="entry name" value="ACYLPHOSPHATASE_3"/>
    <property type="match status" value="1"/>
</dbReference>
<proteinExistence type="inferred from homology"/>
<feature type="domain" description="Acylphosphatase-like" evidence="11">
    <location>
        <begin position="5"/>
        <end position="89"/>
    </location>
</feature>
<reference evidence="13 14" key="1">
    <citation type="submission" date="2019-09" db="EMBL/GenBank/DDBJ databases">
        <authorList>
            <person name="Li Y."/>
        </authorList>
    </citation>
    <scope>NUCLEOTIDE SEQUENCE [LARGE SCALE GENOMIC DNA]</scope>
    <source>
        <strain evidence="13 14">L3-3HA</strain>
    </source>
</reference>
<dbReference type="Pfam" id="PF07503">
    <property type="entry name" value="zf-HYPF"/>
    <property type="match status" value="2"/>
</dbReference>
<evidence type="ECO:0000256" key="10">
    <source>
        <dbReference type="PROSITE-ProRule" id="PRU00520"/>
    </source>
</evidence>
<dbReference type="SUPFAM" id="SSF53067">
    <property type="entry name" value="Actin-like ATPase domain"/>
    <property type="match status" value="1"/>
</dbReference>
<dbReference type="OrthoDB" id="9808093at2"/>
<comment type="similarity">
    <text evidence="2 9">Belongs to the carbamoyltransferase HypF family.</text>
</comment>
<dbReference type="Gene3D" id="3.30.70.100">
    <property type="match status" value="1"/>
</dbReference>
<dbReference type="InterPro" id="IPR011125">
    <property type="entry name" value="Znf_HypF"/>
</dbReference>
<evidence type="ECO:0000256" key="6">
    <source>
        <dbReference type="ARBA" id="ARBA00022833"/>
    </source>
</evidence>
<evidence type="ECO:0000256" key="5">
    <source>
        <dbReference type="ARBA" id="ARBA00022771"/>
    </source>
</evidence>
<dbReference type="Pfam" id="PF01300">
    <property type="entry name" value="Sua5_yciO_yrdC"/>
    <property type="match status" value="1"/>
</dbReference>
<evidence type="ECO:0000313" key="13">
    <source>
        <dbReference type="EMBL" id="KAA8996893.1"/>
    </source>
</evidence>
<dbReference type="RefSeq" id="WP_150436693.1">
    <property type="nucleotide sequence ID" value="NZ_VYKJ01000012.1"/>
</dbReference>
<dbReference type="GO" id="GO:0003998">
    <property type="term" value="F:acylphosphatase activity"/>
    <property type="evidence" value="ECO:0007669"/>
    <property type="project" value="UniProtKB-EC"/>
</dbReference>
<dbReference type="InterPro" id="IPR055128">
    <property type="entry name" value="HypF_C_2"/>
</dbReference>
<evidence type="ECO:0000256" key="2">
    <source>
        <dbReference type="ARBA" id="ARBA00008097"/>
    </source>
</evidence>
<keyword evidence="5" id="KW-0863">Zinc-finger</keyword>
<feature type="active site" evidence="10">
    <location>
        <position position="38"/>
    </location>
</feature>
<dbReference type="FunFam" id="3.30.420.40:FF:000124">
    <property type="entry name" value="Carbamoyltransferase HypF"/>
    <property type="match status" value="1"/>
</dbReference>
<evidence type="ECO:0000259" key="11">
    <source>
        <dbReference type="PROSITE" id="PS51160"/>
    </source>
</evidence>
<dbReference type="Pfam" id="PF22521">
    <property type="entry name" value="HypF_C_2"/>
    <property type="match status" value="1"/>
</dbReference>
<dbReference type="UniPathway" id="UPA00335"/>
<dbReference type="InterPro" id="IPR041440">
    <property type="entry name" value="HypF_C"/>
</dbReference>
<name>A0A5J5FTG1_9GAMM</name>
<comment type="caution">
    <text evidence="13">The sequence shown here is derived from an EMBL/GenBank/DDBJ whole genome shotgun (WGS) entry which is preliminary data.</text>
</comment>
<dbReference type="GO" id="GO:0051604">
    <property type="term" value="P:protein maturation"/>
    <property type="evidence" value="ECO:0007669"/>
    <property type="project" value="TreeGrafter"/>
</dbReference>
<dbReference type="AlphaFoldDB" id="A0A5J5FTG1"/>
<evidence type="ECO:0000256" key="4">
    <source>
        <dbReference type="ARBA" id="ARBA00022723"/>
    </source>
</evidence>
<comment type="catalytic activity">
    <reaction evidence="7 9">
        <text>C-terminal L-cysteinyl-[HypE protein] + carbamoyl phosphate + ATP + H2O = C-terminal S-carboxamide-L-cysteinyl-[HypE protein] + AMP + phosphate + diphosphate + H(+)</text>
        <dbReference type="Rhea" id="RHEA:55636"/>
        <dbReference type="Rhea" id="RHEA-COMP:14247"/>
        <dbReference type="Rhea" id="RHEA-COMP:14392"/>
        <dbReference type="ChEBI" id="CHEBI:15377"/>
        <dbReference type="ChEBI" id="CHEBI:15378"/>
        <dbReference type="ChEBI" id="CHEBI:30616"/>
        <dbReference type="ChEBI" id="CHEBI:33019"/>
        <dbReference type="ChEBI" id="CHEBI:43474"/>
        <dbReference type="ChEBI" id="CHEBI:58228"/>
        <dbReference type="ChEBI" id="CHEBI:76913"/>
        <dbReference type="ChEBI" id="CHEBI:139126"/>
        <dbReference type="ChEBI" id="CHEBI:456215"/>
    </reaction>
</comment>
<dbReference type="GO" id="GO:0016743">
    <property type="term" value="F:carboxyl- or carbamoyltransferase activity"/>
    <property type="evidence" value="ECO:0007669"/>
    <property type="project" value="UniProtKB-UniRule"/>
</dbReference>
<dbReference type="InterPro" id="IPR004421">
    <property type="entry name" value="Carbamoyltransferase_HypF"/>
</dbReference>
<dbReference type="InterPro" id="IPR017945">
    <property type="entry name" value="DHBP_synth_RibB-like_a/b_dom"/>
</dbReference>
<dbReference type="Gene3D" id="3.30.420.360">
    <property type="match status" value="1"/>
</dbReference>
<dbReference type="InterPro" id="IPR017968">
    <property type="entry name" value="Acylphosphatase_CS"/>
</dbReference>
<sequence>MNDNGTILRIEGKVQGVGFRPLVWQLATRLGLHGDVCNDGGGVVVRLAGDAGAFIDALRRDCPPLARIDRVSRRAFCWPDLPQAFTIRRSGGGAMTTQIAPDAATCPACLRELNDPRDPRYRYPFINCTHCGPRFTIIRAMPYDRPATVMAAFPLCPDCAAQYRAPADRRFHAQPLACPQCGPQLTWVAPHRQADRQAALQAALGALRAGDIVAIKGVGGFHLACDAANDAAVARLRARKRRPAKPLAVMLPRADGLPADAVALLASAAAPIVLVDKTYLPALSAAIAPGRNEVGVMLPANPLQHLLMQDIGRPLVMTSGNLNGRPPALTNRQAQTQLAGIADGLLLHNRDILQRMDDSVMRADGEMLRRARGFVPDALPLPPGFGPVPATLCLGAELKNAFALVRDGEVLLSQHLGDLGQPETEAQWRRTLSLMCDIYQFNAQRIALDAHPGYRGAEFAAQSGLPGERILHHHAHAAACLAEHGWPLDGGEVIALTLDGIGYGEDGQLWGGECLRLDYRRCRRLAGLPAVALPGGDLAARQPWRNLLAQFLDFVPDWQQRPEAAAVLRQRWQPLARAVERGINAPRASSAGRLFDAAAAALGCVAQAQSYEGEAACRLEALAAQGGPVDHPVTLPLLDGRPDMAAFWRQWLNWRADDRARAWAFHDALAMGFAALVRHYAGPINTVVCGGGVFHNRLLRARLAARLSDFELLFPHRLPAGDGGIAFGQAAIAAARFLS</sequence>
<evidence type="ECO:0000256" key="9">
    <source>
        <dbReference type="PIRNR" id="PIRNR006256"/>
    </source>
</evidence>
<dbReference type="InterPro" id="IPR001792">
    <property type="entry name" value="Acylphosphatase-like_dom"/>
</dbReference>
<dbReference type="NCBIfam" id="TIGR00143">
    <property type="entry name" value="hypF"/>
    <property type="match status" value="1"/>
</dbReference>
<dbReference type="Gene3D" id="3.90.870.30">
    <property type="match status" value="1"/>
</dbReference>
<keyword evidence="4" id="KW-0479">Metal-binding</keyword>
<evidence type="ECO:0000256" key="8">
    <source>
        <dbReference type="ARBA" id="ARBA00072168"/>
    </source>
</evidence>
<dbReference type="InterPro" id="IPR036046">
    <property type="entry name" value="Acylphosphatase-like_dom_sf"/>
</dbReference>
<keyword evidence="14" id="KW-1185">Reference proteome</keyword>
<evidence type="ECO:0000256" key="3">
    <source>
        <dbReference type="ARBA" id="ARBA00022598"/>
    </source>
</evidence>
<dbReference type="PANTHER" id="PTHR42959:SF1">
    <property type="entry name" value="CARBAMOYLTRANSFERASE HYPF"/>
    <property type="match status" value="1"/>
</dbReference>
<dbReference type="Gene3D" id="3.30.420.40">
    <property type="match status" value="1"/>
</dbReference>
<keyword evidence="13" id="KW-0808">Transferase</keyword>
<dbReference type="Proteomes" id="UP000335415">
    <property type="component" value="Unassembled WGS sequence"/>
</dbReference>
<dbReference type="PROSITE" id="PS51163">
    <property type="entry name" value="YRDC"/>
    <property type="match status" value="1"/>
</dbReference>
<dbReference type="SUPFAM" id="SSF55821">
    <property type="entry name" value="YrdC/RibB"/>
    <property type="match status" value="1"/>
</dbReference>
<dbReference type="EMBL" id="VYKJ01000012">
    <property type="protein sequence ID" value="KAA8996893.1"/>
    <property type="molecule type" value="Genomic_DNA"/>
</dbReference>
<keyword evidence="3" id="KW-0436">Ligase</keyword>
<dbReference type="SUPFAM" id="SSF54975">
    <property type="entry name" value="Acylphosphatase/BLUF domain-like"/>
    <property type="match status" value="1"/>
</dbReference>
<comment type="pathway">
    <text evidence="1 9">Protein modification; [NiFe] hydrogenase maturation.</text>
</comment>
<evidence type="ECO:0000256" key="1">
    <source>
        <dbReference type="ARBA" id="ARBA00004711"/>
    </source>
</evidence>
<dbReference type="GO" id="GO:0008270">
    <property type="term" value="F:zinc ion binding"/>
    <property type="evidence" value="ECO:0007669"/>
    <property type="project" value="UniProtKB-KW"/>
</dbReference>
<accession>A0A5J5FTG1</accession>
<dbReference type="Pfam" id="PF00708">
    <property type="entry name" value="Acylphosphatase"/>
    <property type="match status" value="1"/>
</dbReference>
<dbReference type="PIRSF" id="PIRSF006256">
    <property type="entry name" value="CMPcnvr_hdrg_mat"/>
    <property type="match status" value="1"/>
</dbReference>
<comment type="catalytic activity">
    <reaction evidence="10">
        <text>an acyl phosphate + H2O = a carboxylate + phosphate + H(+)</text>
        <dbReference type="Rhea" id="RHEA:14965"/>
        <dbReference type="ChEBI" id="CHEBI:15377"/>
        <dbReference type="ChEBI" id="CHEBI:15378"/>
        <dbReference type="ChEBI" id="CHEBI:29067"/>
        <dbReference type="ChEBI" id="CHEBI:43474"/>
        <dbReference type="ChEBI" id="CHEBI:59918"/>
        <dbReference type="EC" id="3.6.1.7"/>
    </reaction>
</comment>
<dbReference type="InterPro" id="IPR051060">
    <property type="entry name" value="Carbamoyltrans_HypF-like"/>
</dbReference>
<dbReference type="PANTHER" id="PTHR42959">
    <property type="entry name" value="CARBAMOYLTRANSFERASE"/>
    <property type="match status" value="1"/>
</dbReference>
<evidence type="ECO:0000259" key="12">
    <source>
        <dbReference type="PROSITE" id="PS51163"/>
    </source>
</evidence>
<dbReference type="EC" id="6.2.-.-" evidence="9"/>
<dbReference type="Pfam" id="PF17788">
    <property type="entry name" value="HypF_C"/>
    <property type="match status" value="1"/>
</dbReference>
<comment type="function">
    <text evidence="9">Involved in the maturation of [NiFe] hydrogenases. Along with HypE, it catalyzes the synthesis of the CN ligands of the active site iron of [NiFe]-hydrogenases. HypF functions as a carbamoyl transferase using carbamoylphosphate as a substrate and transferring the carboxamido moiety in an ATP-dependent reaction to the thiolate of the C-terminal cysteine of HypE yielding a protein-S-carboxamide.</text>
</comment>
<evidence type="ECO:0000313" key="14">
    <source>
        <dbReference type="Proteomes" id="UP000335415"/>
    </source>
</evidence>
<feature type="domain" description="YrdC-like" evidence="12">
    <location>
        <begin position="197"/>
        <end position="373"/>
    </location>
</feature>
<dbReference type="PROSITE" id="PS00150">
    <property type="entry name" value="ACYLPHOSPHATASE_1"/>
    <property type="match status" value="1"/>
</dbReference>
<dbReference type="InterPro" id="IPR043129">
    <property type="entry name" value="ATPase_NBD"/>
</dbReference>
<dbReference type="InterPro" id="IPR006070">
    <property type="entry name" value="Sua5-like_dom"/>
</dbReference>
<dbReference type="Gene3D" id="3.30.110.120">
    <property type="match status" value="1"/>
</dbReference>
<keyword evidence="6" id="KW-0862">Zinc</keyword>
<protein>
    <recommendedName>
        <fullName evidence="8 9">Carbamoyltransferase HypF</fullName>
        <ecNumber evidence="9">6.2.-.-</ecNumber>
    </recommendedName>
</protein>
<gene>
    <name evidence="13" type="primary">hypF</name>
    <name evidence="13" type="ORF">FJU30_19730</name>
</gene>
<keyword evidence="10" id="KW-0378">Hydrolase</keyword>
<feature type="active site" evidence="10">
    <location>
        <position position="20"/>
    </location>
</feature>
<organism evidence="13 14">
    <name type="scientific">Affinibrenneria salicis</name>
    <dbReference type="NCBI Taxonomy" id="2590031"/>
    <lineage>
        <taxon>Bacteria</taxon>
        <taxon>Pseudomonadati</taxon>
        <taxon>Pseudomonadota</taxon>
        <taxon>Gammaproteobacteria</taxon>
        <taxon>Enterobacterales</taxon>
        <taxon>Pectobacteriaceae</taxon>
        <taxon>Affinibrenneria</taxon>
    </lineage>
</organism>
<evidence type="ECO:0000256" key="7">
    <source>
        <dbReference type="ARBA" id="ARBA00048220"/>
    </source>
</evidence>
<dbReference type="GO" id="GO:0003725">
    <property type="term" value="F:double-stranded RNA binding"/>
    <property type="evidence" value="ECO:0007669"/>
    <property type="project" value="InterPro"/>
</dbReference>